<gene>
    <name evidence="3" type="ORF">AQS8620_01812</name>
</gene>
<keyword evidence="4" id="KW-1185">Reference proteome</keyword>
<evidence type="ECO:0000256" key="1">
    <source>
        <dbReference type="ARBA" id="ARBA00009820"/>
    </source>
</evidence>
<dbReference type="Pfam" id="PF07676">
    <property type="entry name" value="PD40"/>
    <property type="match status" value="1"/>
</dbReference>
<feature type="region of interest" description="Disordered" evidence="2">
    <location>
        <begin position="1"/>
        <end position="33"/>
    </location>
</feature>
<dbReference type="PANTHER" id="PTHR36842">
    <property type="entry name" value="PROTEIN TOLB HOMOLOG"/>
    <property type="match status" value="1"/>
</dbReference>
<dbReference type="AlphaFoldDB" id="A0A1Y5SPC2"/>
<name>A0A1Y5SPC2_9RHOB</name>
<dbReference type="EMBL" id="FWFS01000006">
    <property type="protein sequence ID" value="SLN44712.1"/>
    <property type="molecule type" value="Genomic_DNA"/>
</dbReference>
<dbReference type="InterPro" id="IPR011042">
    <property type="entry name" value="6-blade_b-propeller_TolB-like"/>
</dbReference>
<dbReference type="SUPFAM" id="SSF82171">
    <property type="entry name" value="DPP6 N-terminal domain-like"/>
    <property type="match status" value="1"/>
</dbReference>
<sequence length="311" mass="33493">MAQATGTQATGTQATGTQATGAGGANGPLKSPQTAWKSRLNVYDFATETVTALWQTPEHIEAPNWALDGSFIVNGGGRMYRIDPANPALVPIDTGFATRCNNDHGISPDGQSLAISNHTVVGQSCIYVLPLGGGAPQQVTQNTPSWFHGWAPDGKSVTYPGVRDGQFGVFTCTLEGVETCLITSPHHYDGAEFSADGQWIWFNSDRGGGMDLWRIRRDGSALEQMTQDDRVNWFAHPRPKGEGGGEGAIYLAYPPQTQGHPADLEVELRLIDGHGATRRLCRLFGGQGTINVASWSADGRRFAFMDYARPQ</sequence>
<accession>A0A1Y5SPC2</accession>
<proteinExistence type="inferred from homology"/>
<evidence type="ECO:0000313" key="4">
    <source>
        <dbReference type="Proteomes" id="UP000193862"/>
    </source>
</evidence>
<dbReference type="InterPro" id="IPR011659">
    <property type="entry name" value="WD40"/>
</dbReference>
<feature type="compositionally biased region" description="Low complexity" evidence="2">
    <location>
        <begin position="1"/>
        <end position="20"/>
    </location>
</feature>
<evidence type="ECO:0000256" key="2">
    <source>
        <dbReference type="SAM" id="MobiDB-lite"/>
    </source>
</evidence>
<dbReference type="Gene3D" id="2.120.10.30">
    <property type="entry name" value="TolB, C-terminal domain"/>
    <property type="match status" value="1"/>
</dbReference>
<dbReference type="PANTHER" id="PTHR36842:SF1">
    <property type="entry name" value="PROTEIN TOLB"/>
    <property type="match status" value="1"/>
</dbReference>
<comment type="similarity">
    <text evidence="1">Belongs to the TolB family.</text>
</comment>
<reference evidence="3 4" key="1">
    <citation type="submission" date="2017-03" db="EMBL/GenBank/DDBJ databases">
        <authorList>
            <person name="Afonso C.L."/>
            <person name="Miller P.J."/>
            <person name="Scott M.A."/>
            <person name="Spackman E."/>
            <person name="Goraichik I."/>
            <person name="Dimitrov K.M."/>
            <person name="Suarez D.L."/>
            <person name="Swayne D.E."/>
        </authorList>
    </citation>
    <scope>NUCLEOTIDE SEQUENCE [LARGE SCALE GENOMIC DNA]</scope>
    <source>
        <strain evidence="3 4">CECT 8620</strain>
    </source>
</reference>
<dbReference type="Proteomes" id="UP000193862">
    <property type="component" value="Unassembled WGS sequence"/>
</dbReference>
<organism evidence="3 4">
    <name type="scientific">Aquimixticola soesokkakensis</name>
    <dbReference type="NCBI Taxonomy" id="1519096"/>
    <lineage>
        <taxon>Bacteria</taxon>
        <taxon>Pseudomonadati</taxon>
        <taxon>Pseudomonadota</taxon>
        <taxon>Alphaproteobacteria</taxon>
        <taxon>Rhodobacterales</taxon>
        <taxon>Paracoccaceae</taxon>
        <taxon>Aquimixticola</taxon>
    </lineage>
</organism>
<dbReference type="RefSeq" id="WP_085836514.1">
    <property type="nucleotide sequence ID" value="NZ_FWFS01000006.1"/>
</dbReference>
<dbReference type="OrthoDB" id="9812921at2"/>
<evidence type="ECO:0000313" key="3">
    <source>
        <dbReference type="EMBL" id="SLN44712.1"/>
    </source>
</evidence>
<protein>
    <submittedName>
        <fullName evidence="3">Translocation protein TolB</fullName>
    </submittedName>
</protein>